<dbReference type="EMBL" id="AZMM01008044">
    <property type="protein sequence ID" value="ETJ37757.1"/>
    <property type="molecule type" value="Genomic_DNA"/>
</dbReference>
<sequence length="24" mass="2622">MNQVLFLSKKSDKGQNGLVVDMAV</sequence>
<dbReference type="AlphaFoldDB" id="W1Y5D8"/>
<name>W1Y5D8_9ZZZZ</name>
<comment type="caution">
    <text evidence="1">The sequence shown here is derived from an EMBL/GenBank/DDBJ whole genome shotgun (WGS) entry which is preliminary data.</text>
</comment>
<protein>
    <submittedName>
        <fullName evidence="1">Uncharacterized protein</fullName>
    </submittedName>
</protein>
<reference evidence="1" key="1">
    <citation type="submission" date="2013-12" db="EMBL/GenBank/DDBJ databases">
        <title>A Varibaculum cambriense genome reconstructed from a premature infant gut community with otherwise low bacterial novelty that shifts toward anaerobic metabolism during the third week of life.</title>
        <authorList>
            <person name="Brown C.T."/>
            <person name="Sharon I."/>
            <person name="Thomas B.C."/>
            <person name="Castelle C.J."/>
            <person name="Morowitz M.J."/>
            <person name="Banfield J.F."/>
        </authorList>
    </citation>
    <scope>NUCLEOTIDE SEQUENCE</scope>
</reference>
<feature type="non-terminal residue" evidence="1">
    <location>
        <position position="24"/>
    </location>
</feature>
<evidence type="ECO:0000313" key="1">
    <source>
        <dbReference type="EMBL" id="ETJ37757.1"/>
    </source>
</evidence>
<gene>
    <name evidence="1" type="ORF">Q604_UNBC08044G0002</name>
</gene>
<organism evidence="1">
    <name type="scientific">human gut metagenome</name>
    <dbReference type="NCBI Taxonomy" id="408170"/>
    <lineage>
        <taxon>unclassified sequences</taxon>
        <taxon>metagenomes</taxon>
        <taxon>organismal metagenomes</taxon>
    </lineage>
</organism>
<accession>W1Y5D8</accession>
<proteinExistence type="predicted"/>